<organism evidence="2 3">
    <name type="scientific">Trifolium pratense</name>
    <name type="common">Red clover</name>
    <dbReference type="NCBI Taxonomy" id="57577"/>
    <lineage>
        <taxon>Eukaryota</taxon>
        <taxon>Viridiplantae</taxon>
        <taxon>Streptophyta</taxon>
        <taxon>Embryophyta</taxon>
        <taxon>Tracheophyta</taxon>
        <taxon>Spermatophyta</taxon>
        <taxon>Magnoliopsida</taxon>
        <taxon>eudicotyledons</taxon>
        <taxon>Gunneridae</taxon>
        <taxon>Pentapetalae</taxon>
        <taxon>rosids</taxon>
        <taxon>fabids</taxon>
        <taxon>Fabales</taxon>
        <taxon>Fabaceae</taxon>
        <taxon>Papilionoideae</taxon>
        <taxon>50 kb inversion clade</taxon>
        <taxon>NPAAA clade</taxon>
        <taxon>Hologalegina</taxon>
        <taxon>IRL clade</taxon>
        <taxon>Trifolieae</taxon>
        <taxon>Trifolium</taxon>
    </lineage>
</organism>
<evidence type="ECO:0000313" key="3">
    <source>
        <dbReference type="Proteomes" id="UP000236291"/>
    </source>
</evidence>
<evidence type="ECO:0000256" key="1">
    <source>
        <dbReference type="ARBA" id="ARBA00006846"/>
    </source>
</evidence>
<comment type="caution">
    <text evidence="2">The sequence shown here is derived from an EMBL/GenBank/DDBJ whole genome shotgun (WGS) entry which is preliminary data.</text>
</comment>
<dbReference type="InterPro" id="IPR009072">
    <property type="entry name" value="Histone-fold"/>
</dbReference>
<protein>
    <submittedName>
        <fullName evidence="2">Histone H3-like protein</fullName>
    </submittedName>
</protein>
<reference evidence="2 3" key="2">
    <citation type="journal article" date="2017" name="Front. Plant Sci.">
        <title>Gene Classification and Mining of Molecular Markers Useful in Red Clover (Trifolium pratense) Breeding.</title>
        <authorList>
            <person name="Istvanek J."/>
            <person name="Dluhosova J."/>
            <person name="Dluhos P."/>
            <person name="Patkova L."/>
            <person name="Nedelnik J."/>
            <person name="Repkova J."/>
        </authorList>
    </citation>
    <scope>NUCLEOTIDE SEQUENCE [LARGE SCALE GENOMIC DNA]</scope>
    <source>
        <strain evidence="3">cv. Tatra</strain>
        <tissue evidence="2">Young leaves</tissue>
    </source>
</reference>
<gene>
    <name evidence="2" type="ORF">L195_g057233</name>
</gene>
<dbReference type="Proteomes" id="UP000236291">
    <property type="component" value="Unassembled WGS sequence"/>
</dbReference>
<dbReference type="AlphaFoldDB" id="A0A2K3KVG0"/>
<dbReference type="GO" id="GO:0000786">
    <property type="term" value="C:nucleosome"/>
    <property type="evidence" value="ECO:0007669"/>
    <property type="project" value="InterPro"/>
</dbReference>
<reference evidence="2 3" key="1">
    <citation type="journal article" date="2014" name="Am. J. Bot.">
        <title>Genome assembly and annotation for red clover (Trifolium pratense; Fabaceae).</title>
        <authorList>
            <person name="Istvanek J."/>
            <person name="Jaros M."/>
            <person name="Krenek A."/>
            <person name="Repkova J."/>
        </authorList>
    </citation>
    <scope>NUCLEOTIDE SEQUENCE [LARGE SCALE GENOMIC DNA]</scope>
    <source>
        <strain evidence="3">cv. Tatra</strain>
        <tissue evidence="2">Young leaves</tissue>
    </source>
</reference>
<evidence type="ECO:0000313" key="2">
    <source>
        <dbReference type="EMBL" id="PNX70279.1"/>
    </source>
</evidence>
<name>A0A2K3KVG0_TRIPR</name>
<comment type="similarity">
    <text evidence="1">Belongs to the histone H2B family.</text>
</comment>
<dbReference type="ExpressionAtlas" id="A0A2K3KVG0">
    <property type="expression patterns" value="baseline"/>
</dbReference>
<dbReference type="GO" id="GO:0046982">
    <property type="term" value="F:protein heterodimerization activity"/>
    <property type="evidence" value="ECO:0007669"/>
    <property type="project" value="InterPro"/>
</dbReference>
<sequence length="50" mass="5922">MFKFNKYMLRVLKQVHPNIPITCEALEVMNTMISNIMLKLVQKSFKHSLL</sequence>
<accession>A0A2K3KVG0</accession>
<dbReference type="PRINTS" id="PR00621">
    <property type="entry name" value="HISTONEH2B"/>
</dbReference>
<dbReference type="EMBL" id="ASHM01112270">
    <property type="protein sequence ID" value="PNX70279.1"/>
    <property type="molecule type" value="Genomic_DNA"/>
</dbReference>
<dbReference type="Gene3D" id="1.10.20.10">
    <property type="entry name" value="Histone, subunit A"/>
    <property type="match status" value="1"/>
</dbReference>
<proteinExistence type="inferred from homology"/>
<dbReference type="GO" id="GO:0003677">
    <property type="term" value="F:DNA binding"/>
    <property type="evidence" value="ECO:0007669"/>
    <property type="project" value="InterPro"/>
</dbReference>
<dbReference type="InterPro" id="IPR000558">
    <property type="entry name" value="Histone_H2B"/>
</dbReference>
<dbReference type="GO" id="GO:0030527">
    <property type="term" value="F:structural constituent of chromatin"/>
    <property type="evidence" value="ECO:0007669"/>
    <property type="project" value="InterPro"/>
</dbReference>
<feature type="non-terminal residue" evidence="2">
    <location>
        <position position="50"/>
    </location>
</feature>
<dbReference type="SUPFAM" id="SSF47113">
    <property type="entry name" value="Histone-fold"/>
    <property type="match status" value="1"/>
</dbReference>